<dbReference type="PANTHER" id="PTHR24292:SF54">
    <property type="entry name" value="CYP9F3-RELATED"/>
    <property type="match status" value="1"/>
</dbReference>
<dbReference type="Pfam" id="PF00067">
    <property type="entry name" value="p450"/>
    <property type="match status" value="1"/>
</dbReference>
<dbReference type="InterPro" id="IPR001128">
    <property type="entry name" value="Cyt_P450"/>
</dbReference>
<dbReference type="GO" id="GO:0005506">
    <property type="term" value="F:iron ion binding"/>
    <property type="evidence" value="ECO:0007669"/>
    <property type="project" value="InterPro"/>
</dbReference>
<dbReference type="GO" id="GO:0020037">
    <property type="term" value="F:heme binding"/>
    <property type="evidence" value="ECO:0007669"/>
    <property type="project" value="InterPro"/>
</dbReference>
<evidence type="ECO:0000256" key="7">
    <source>
        <dbReference type="ARBA" id="ARBA00022824"/>
    </source>
</evidence>
<dbReference type="PRINTS" id="PR00385">
    <property type="entry name" value="P450"/>
</dbReference>
<evidence type="ECO:0000256" key="9">
    <source>
        <dbReference type="ARBA" id="ARBA00023002"/>
    </source>
</evidence>
<evidence type="ECO:0000256" key="12">
    <source>
        <dbReference type="ARBA" id="ARBA00023136"/>
    </source>
</evidence>
<keyword evidence="8" id="KW-0492">Microsome</keyword>
<comment type="subcellular location">
    <subcellularLocation>
        <location evidence="3">Endoplasmic reticulum membrane</location>
        <topology evidence="3">Peripheral membrane protein</topology>
    </subcellularLocation>
    <subcellularLocation>
        <location evidence="2">Microsome membrane</location>
        <topology evidence="2">Peripheral membrane protein</topology>
    </subcellularLocation>
</comment>
<keyword evidence="6 13" id="KW-0479">Metal-binding</keyword>
<keyword evidence="11 14" id="KW-0503">Monooxygenase</keyword>
<dbReference type="PANTHER" id="PTHR24292">
    <property type="entry name" value="CYTOCHROME P450"/>
    <property type="match status" value="1"/>
</dbReference>
<evidence type="ECO:0000256" key="2">
    <source>
        <dbReference type="ARBA" id="ARBA00004174"/>
    </source>
</evidence>
<sequence length="529" mass="61585">MSNQLTNEQRHGILQQLLHMISVINLKLRPFKLRTSIVLSSRHSTLEQTSEHWFDFWKNHGVIGPKPIPLFGNAKDVLLRKIGIGSFITELYQKYENERMFGIFIGKLPNLVLRDLDLIKDVLIKDFSIFDNRGLNVLERADPFSVNIFTINAKRWRPLRARLSPVFTSGKLKEMFPLILECAEHLEQCLEDIVKKGEPVDFYEISERYTIDVIGSCAFGINMNALSDESSEFRKMGKSIFDQNIIKFMRNFLRDFFPRFYNLLGFVLPYAKSIVFMTKLIKETIKYREDNNVTRLDFVNSLMDLKKHPEKLKNIEITDTFLAAQASIFFAAGFETSTAAMAHFLYEMALNPSMQDKLRKELKEFHVKNNGNLKYEDIKEMKYFDKVFKETLRKYPPGMILRRECNTNYTFRGTKVTIPVGTVVIIPLYGIQIDPKFYENPDVFDPERFNDDAVAARHPMSYMPFGDGPRNCIGARFAVYQTKLGLIKMLQDFRVDICERTMIPYVKKTNSLMFTPKDGIFLKIEKIID</sequence>
<dbReference type="FunFam" id="1.10.630.10:FF:000042">
    <property type="entry name" value="Cytochrome P450"/>
    <property type="match status" value="1"/>
</dbReference>
<dbReference type="SUPFAM" id="SSF48264">
    <property type="entry name" value="Cytochrome P450"/>
    <property type="match status" value="1"/>
</dbReference>
<keyword evidence="16" id="KW-1185">Reference proteome</keyword>
<accession>A0A2A3E7A9</accession>
<evidence type="ECO:0000256" key="8">
    <source>
        <dbReference type="ARBA" id="ARBA00022848"/>
    </source>
</evidence>
<dbReference type="OrthoDB" id="2789670at2759"/>
<evidence type="ECO:0000256" key="4">
    <source>
        <dbReference type="ARBA" id="ARBA00010617"/>
    </source>
</evidence>
<keyword evidence="7" id="KW-0256">Endoplasmic reticulum</keyword>
<dbReference type="Gene3D" id="1.10.630.10">
    <property type="entry name" value="Cytochrome P450"/>
    <property type="match status" value="1"/>
</dbReference>
<dbReference type="PROSITE" id="PS00086">
    <property type="entry name" value="CYTOCHROME_P450"/>
    <property type="match status" value="1"/>
</dbReference>
<keyword evidence="9 14" id="KW-0560">Oxidoreductase</keyword>
<dbReference type="InterPro" id="IPR036396">
    <property type="entry name" value="Cyt_P450_sf"/>
</dbReference>
<evidence type="ECO:0000313" key="15">
    <source>
        <dbReference type="EMBL" id="PBC27059.1"/>
    </source>
</evidence>
<organism evidence="15 16">
    <name type="scientific">Apis cerana cerana</name>
    <name type="common">Oriental honeybee</name>
    <dbReference type="NCBI Taxonomy" id="94128"/>
    <lineage>
        <taxon>Eukaryota</taxon>
        <taxon>Metazoa</taxon>
        <taxon>Ecdysozoa</taxon>
        <taxon>Arthropoda</taxon>
        <taxon>Hexapoda</taxon>
        <taxon>Insecta</taxon>
        <taxon>Pterygota</taxon>
        <taxon>Neoptera</taxon>
        <taxon>Endopterygota</taxon>
        <taxon>Hymenoptera</taxon>
        <taxon>Apocrita</taxon>
        <taxon>Aculeata</taxon>
        <taxon>Apoidea</taxon>
        <taxon>Anthophila</taxon>
        <taxon>Apidae</taxon>
        <taxon>Apis</taxon>
    </lineage>
</organism>
<comment type="cofactor">
    <cofactor evidence="1 13">
        <name>heme</name>
        <dbReference type="ChEBI" id="CHEBI:30413"/>
    </cofactor>
</comment>
<keyword evidence="5 13" id="KW-0349">Heme</keyword>
<feature type="binding site" description="axial binding residue" evidence="13">
    <location>
        <position position="472"/>
    </location>
    <ligand>
        <name>heme</name>
        <dbReference type="ChEBI" id="CHEBI:30413"/>
    </ligand>
    <ligandPart>
        <name>Fe</name>
        <dbReference type="ChEBI" id="CHEBI:18248"/>
    </ligandPart>
</feature>
<dbReference type="Proteomes" id="UP000242457">
    <property type="component" value="Unassembled WGS sequence"/>
</dbReference>
<reference evidence="15 16" key="1">
    <citation type="submission" date="2014-07" db="EMBL/GenBank/DDBJ databases">
        <title>Genomic and transcriptomic analysis on Apis cerana provide comprehensive insights into honey bee biology.</title>
        <authorList>
            <person name="Diao Q."/>
            <person name="Sun L."/>
            <person name="Zheng H."/>
            <person name="Zheng H."/>
            <person name="Xu S."/>
            <person name="Wang S."/>
            <person name="Zeng Z."/>
            <person name="Hu F."/>
            <person name="Su S."/>
            <person name="Wu J."/>
        </authorList>
    </citation>
    <scope>NUCLEOTIDE SEQUENCE [LARGE SCALE GENOMIC DNA]</scope>
    <source>
        <tissue evidence="15">Pupae without intestine</tissue>
    </source>
</reference>
<protein>
    <submittedName>
        <fullName evidence="15">Cytochrome P450 6a17</fullName>
    </submittedName>
</protein>
<dbReference type="GO" id="GO:0016705">
    <property type="term" value="F:oxidoreductase activity, acting on paired donors, with incorporation or reduction of molecular oxygen"/>
    <property type="evidence" value="ECO:0007669"/>
    <property type="project" value="InterPro"/>
</dbReference>
<comment type="similarity">
    <text evidence="4 14">Belongs to the cytochrome P450 family.</text>
</comment>
<dbReference type="AlphaFoldDB" id="A0A2A3E7A9"/>
<keyword evidence="10 13" id="KW-0408">Iron</keyword>
<dbReference type="EMBL" id="KZ288358">
    <property type="protein sequence ID" value="PBC27059.1"/>
    <property type="molecule type" value="Genomic_DNA"/>
</dbReference>
<keyword evidence="12" id="KW-0472">Membrane</keyword>
<dbReference type="CDD" id="cd11056">
    <property type="entry name" value="CYP6-like"/>
    <property type="match status" value="1"/>
</dbReference>
<dbReference type="GO" id="GO:0004497">
    <property type="term" value="F:monooxygenase activity"/>
    <property type="evidence" value="ECO:0007669"/>
    <property type="project" value="UniProtKB-KW"/>
</dbReference>
<evidence type="ECO:0000313" key="16">
    <source>
        <dbReference type="Proteomes" id="UP000242457"/>
    </source>
</evidence>
<proteinExistence type="inferred from homology"/>
<evidence type="ECO:0000256" key="10">
    <source>
        <dbReference type="ARBA" id="ARBA00023004"/>
    </source>
</evidence>
<evidence type="ECO:0000256" key="14">
    <source>
        <dbReference type="RuleBase" id="RU000461"/>
    </source>
</evidence>
<dbReference type="STRING" id="94128.A0A2A3E7A9"/>
<dbReference type="InterPro" id="IPR017972">
    <property type="entry name" value="Cyt_P450_CS"/>
</dbReference>
<evidence type="ECO:0000256" key="11">
    <source>
        <dbReference type="ARBA" id="ARBA00023033"/>
    </source>
</evidence>
<name>A0A2A3E7A9_APICC</name>
<dbReference type="PRINTS" id="PR00463">
    <property type="entry name" value="EP450I"/>
</dbReference>
<evidence type="ECO:0000256" key="3">
    <source>
        <dbReference type="ARBA" id="ARBA00004406"/>
    </source>
</evidence>
<evidence type="ECO:0000256" key="13">
    <source>
        <dbReference type="PIRSR" id="PIRSR602401-1"/>
    </source>
</evidence>
<dbReference type="InterPro" id="IPR050476">
    <property type="entry name" value="Insect_CytP450_Detox"/>
</dbReference>
<evidence type="ECO:0000256" key="6">
    <source>
        <dbReference type="ARBA" id="ARBA00022723"/>
    </source>
</evidence>
<dbReference type="GO" id="GO:0005789">
    <property type="term" value="C:endoplasmic reticulum membrane"/>
    <property type="evidence" value="ECO:0007669"/>
    <property type="project" value="UniProtKB-SubCell"/>
</dbReference>
<gene>
    <name evidence="15" type="ORF">APICC_00983</name>
</gene>
<evidence type="ECO:0000256" key="1">
    <source>
        <dbReference type="ARBA" id="ARBA00001971"/>
    </source>
</evidence>
<dbReference type="InterPro" id="IPR002401">
    <property type="entry name" value="Cyt_P450_E_grp-I"/>
</dbReference>
<evidence type="ECO:0000256" key="5">
    <source>
        <dbReference type="ARBA" id="ARBA00022617"/>
    </source>
</evidence>